<keyword evidence="7" id="KW-1185">Reference proteome</keyword>
<dbReference type="SMART" id="SM00062">
    <property type="entry name" value="PBPb"/>
    <property type="match status" value="1"/>
</dbReference>
<dbReference type="Gene3D" id="3.40.190.10">
    <property type="entry name" value="Periplasmic binding protein-like II"/>
    <property type="match status" value="2"/>
</dbReference>
<evidence type="ECO:0000256" key="4">
    <source>
        <dbReference type="SAM" id="SignalP"/>
    </source>
</evidence>
<evidence type="ECO:0000313" key="6">
    <source>
        <dbReference type="EMBL" id="TYL97840.1"/>
    </source>
</evidence>
<keyword evidence="3 4" id="KW-0732">Signal</keyword>
<evidence type="ECO:0000256" key="2">
    <source>
        <dbReference type="ARBA" id="ARBA00022448"/>
    </source>
</evidence>
<dbReference type="Proteomes" id="UP000324758">
    <property type="component" value="Unassembled WGS sequence"/>
</dbReference>
<feature type="domain" description="Solute-binding protein family 3/N-terminal" evidence="5">
    <location>
        <begin position="39"/>
        <end position="265"/>
    </location>
</feature>
<dbReference type="Pfam" id="PF00497">
    <property type="entry name" value="SBP_bac_3"/>
    <property type="match status" value="1"/>
</dbReference>
<dbReference type="EMBL" id="VSSS01000014">
    <property type="protein sequence ID" value="TYL97840.1"/>
    <property type="molecule type" value="Genomic_DNA"/>
</dbReference>
<organism evidence="6 7">
    <name type="scientific">Bradyrhizobium rifense</name>
    <dbReference type="NCBI Taxonomy" id="515499"/>
    <lineage>
        <taxon>Bacteria</taxon>
        <taxon>Pseudomonadati</taxon>
        <taxon>Pseudomonadota</taxon>
        <taxon>Alphaproteobacteria</taxon>
        <taxon>Hyphomicrobiales</taxon>
        <taxon>Nitrobacteraceae</taxon>
        <taxon>Bradyrhizobium</taxon>
    </lineage>
</organism>
<proteinExistence type="inferred from homology"/>
<protein>
    <submittedName>
        <fullName evidence="6">Transporter substrate-binding domain-containing protein</fullName>
    </submittedName>
</protein>
<dbReference type="GO" id="GO:0006865">
    <property type="term" value="P:amino acid transport"/>
    <property type="evidence" value="ECO:0007669"/>
    <property type="project" value="TreeGrafter"/>
</dbReference>
<evidence type="ECO:0000256" key="3">
    <source>
        <dbReference type="ARBA" id="ARBA00022729"/>
    </source>
</evidence>
<dbReference type="PANTHER" id="PTHR30085:SF6">
    <property type="entry name" value="ABC TRANSPORTER GLUTAMINE-BINDING PROTEIN GLNH"/>
    <property type="match status" value="1"/>
</dbReference>
<dbReference type="PANTHER" id="PTHR30085">
    <property type="entry name" value="AMINO ACID ABC TRANSPORTER PERMEASE"/>
    <property type="match status" value="1"/>
</dbReference>
<dbReference type="GO" id="GO:0030288">
    <property type="term" value="C:outer membrane-bounded periplasmic space"/>
    <property type="evidence" value="ECO:0007669"/>
    <property type="project" value="TreeGrafter"/>
</dbReference>
<evidence type="ECO:0000256" key="1">
    <source>
        <dbReference type="ARBA" id="ARBA00010333"/>
    </source>
</evidence>
<comment type="caution">
    <text evidence="6">The sequence shown here is derived from an EMBL/GenBank/DDBJ whole genome shotgun (WGS) entry which is preliminary data.</text>
</comment>
<evidence type="ECO:0000259" key="5">
    <source>
        <dbReference type="SMART" id="SM00062"/>
    </source>
</evidence>
<evidence type="ECO:0000313" key="7">
    <source>
        <dbReference type="Proteomes" id="UP000324758"/>
    </source>
</evidence>
<dbReference type="RefSeq" id="WP_148771662.1">
    <property type="nucleotide sequence ID" value="NZ_VSSS01000014.1"/>
</dbReference>
<dbReference type="InterPro" id="IPR051455">
    <property type="entry name" value="Bact_solute-bind_prot3"/>
</dbReference>
<dbReference type="GO" id="GO:0005576">
    <property type="term" value="C:extracellular region"/>
    <property type="evidence" value="ECO:0007669"/>
    <property type="project" value="TreeGrafter"/>
</dbReference>
<name>A0A5D3KKL3_9BRAD</name>
<comment type="similarity">
    <text evidence="1">Belongs to the bacterial solute-binding protein 3 family.</text>
</comment>
<accession>A0A5D3KKL3</accession>
<gene>
    <name evidence="6" type="ORF">FXB40_08020</name>
</gene>
<dbReference type="AlphaFoldDB" id="A0A5D3KKL3"/>
<dbReference type="OrthoDB" id="6192933at2"/>
<dbReference type="SUPFAM" id="SSF53850">
    <property type="entry name" value="Periplasmic binding protein-like II"/>
    <property type="match status" value="1"/>
</dbReference>
<feature type="signal peptide" evidence="4">
    <location>
        <begin position="1"/>
        <end position="27"/>
    </location>
</feature>
<dbReference type="CDD" id="cd13696">
    <property type="entry name" value="PBP2_Atu4678_like"/>
    <property type="match status" value="1"/>
</dbReference>
<dbReference type="InterPro" id="IPR001638">
    <property type="entry name" value="Solute-binding_3/MltF_N"/>
</dbReference>
<keyword evidence="2" id="KW-0813">Transport</keyword>
<feature type="chain" id="PRO_5022921393" evidence="4">
    <location>
        <begin position="28"/>
        <end position="277"/>
    </location>
</feature>
<reference evidence="6 7" key="1">
    <citation type="submission" date="2019-08" db="EMBL/GenBank/DDBJ databases">
        <title>Bradyrhizobium hipponensis sp. nov., a rhizobium isolated from a Lupinus angustifolius root nodule in Tunisia.</title>
        <authorList>
            <person name="Off K."/>
            <person name="Rejili M."/>
            <person name="Mars M."/>
            <person name="Brachmann A."/>
            <person name="Marin M."/>
        </authorList>
    </citation>
    <scope>NUCLEOTIDE SEQUENCE [LARGE SCALE GENOMIC DNA]</scope>
    <source>
        <strain evidence="6 7">CTAW71</strain>
    </source>
</reference>
<sequence length="277" mass="29635">MSRQSWGRGALVSLVLAAFAGGSAAHAQSALDKIVQSKTLRCGVQLDYPPAGFRNQKNEPDGYDVAYCKDMAKALGATAQIIETPSSERIPALVSNRIDVLIASASITTQRALTVAFSQPYVSYTNVVLTRNDTGVEKFDDMKGRAIGGVTGTTTEQELKSLYGAWKDAKGSYTGYGSEAESYLALTQGKIDGIILGNASAGALVRSGQFPTLVIKGEAPTPADLCGIAVRKDDRDLLSWVRVFVWSQVRTGRYKELYSQYFGGSEPPSLSVPGVDF</sequence>